<sequence>MACRVLIDTSLAWVMARGPSYLAEALRAFFRKLGSNGCSILYSEAVYIDLRHERREKREQILSQLRSLAQQAPVDMKLLLMRVGRYGATVRKLGLADVLIALAAREVGAVLATGDWGQARFYINIAGADRPPVIYIPVKLITEAEKR</sequence>
<organism evidence="1 2">
    <name type="scientific">Pyrodictium abyssi</name>
    <dbReference type="NCBI Taxonomy" id="54256"/>
    <lineage>
        <taxon>Archaea</taxon>
        <taxon>Thermoproteota</taxon>
        <taxon>Thermoprotei</taxon>
        <taxon>Desulfurococcales</taxon>
        <taxon>Pyrodictiaceae</taxon>
        <taxon>Pyrodictium</taxon>
    </lineage>
</organism>
<evidence type="ECO:0000313" key="1">
    <source>
        <dbReference type="EMBL" id="BES81253.1"/>
    </source>
</evidence>
<accession>A0ABM8IUP3</accession>
<evidence type="ECO:0008006" key="3">
    <source>
        <dbReference type="Google" id="ProtNLM"/>
    </source>
</evidence>
<proteinExistence type="predicted"/>
<gene>
    <name evidence="1" type="ORF">PABY_08200</name>
</gene>
<dbReference type="SUPFAM" id="SSF88723">
    <property type="entry name" value="PIN domain-like"/>
    <property type="match status" value="1"/>
</dbReference>
<protein>
    <recommendedName>
        <fullName evidence="3">PIN domain-containing protein</fullName>
    </recommendedName>
</protein>
<keyword evidence="2" id="KW-1185">Reference proteome</keyword>
<reference evidence="1 2" key="1">
    <citation type="submission" date="2023-09" db="EMBL/GenBank/DDBJ databases">
        <title>Pyrofollis japonicus gen. nov. sp. nov., a novel member of the family Pyrodictiaceae isolated from the Iheya North hydrothermal field.</title>
        <authorList>
            <person name="Miyazaki U."/>
            <person name="Sanari M."/>
            <person name="Tame A."/>
            <person name="Kitajima M."/>
            <person name="Okamoto A."/>
            <person name="Sawayama S."/>
            <person name="Miyazaki J."/>
            <person name="Takai K."/>
            <person name="Nakagawa S."/>
        </authorList>
    </citation>
    <scope>NUCLEOTIDE SEQUENCE [LARGE SCALE GENOMIC DNA]</scope>
    <source>
        <strain evidence="1 2">AV2</strain>
    </source>
</reference>
<dbReference type="Gene3D" id="3.40.50.1010">
    <property type="entry name" value="5'-nuclease"/>
    <property type="match status" value="1"/>
</dbReference>
<dbReference type="InterPro" id="IPR029060">
    <property type="entry name" value="PIN-like_dom_sf"/>
</dbReference>
<evidence type="ECO:0000313" key="2">
    <source>
        <dbReference type="Proteomes" id="UP001341135"/>
    </source>
</evidence>
<dbReference type="Proteomes" id="UP001341135">
    <property type="component" value="Chromosome"/>
</dbReference>
<dbReference type="EMBL" id="AP028907">
    <property type="protein sequence ID" value="BES81253.1"/>
    <property type="molecule type" value="Genomic_DNA"/>
</dbReference>
<name>A0ABM8IUP3_9CREN</name>